<evidence type="ECO:0000313" key="2">
    <source>
        <dbReference type="Proteomes" id="UP000239025"/>
    </source>
</evidence>
<reference evidence="2" key="1">
    <citation type="submission" date="2017-11" db="EMBL/GenBank/DDBJ databases">
        <authorList>
            <person name="Blom J."/>
        </authorList>
    </citation>
    <scope>NUCLEOTIDE SEQUENCE [LARGE SCALE GENOMIC DNA]</scope>
</reference>
<organism evidence="1 2">
    <name type="scientific">Pseudomonas cerasi</name>
    <dbReference type="NCBI Taxonomy" id="1583341"/>
    <lineage>
        <taxon>Bacteria</taxon>
        <taxon>Pseudomonadati</taxon>
        <taxon>Pseudomonadota</taxon>
        <taxon>Gammaproteobacteria</taxon>
        <taxon>Pseudomonadales</taxon>
        <taxon>Pseudomonadaceae</taxon>
        <taxon>Pseudomonas</taxon>
    </lineage>
</organism>
<sequence>MAIYEEVLAWSEKLPPWRSDALRRLCVQGEWSDQDLVEILDLAKQHHGVRSTFLPVPQPVLFAANHFPAEANRDHTVVLQSLHSLTNVGRIPNSEVLNFQPHGLTIVYGGNGTGKSGYARVLKQACRARSPGAVHANAYAADYLQLIPSAAIDFVLDGTTEQTTWSSQRDNVPRPELRGISVFDGDCARHYL</sequence>
<gene>
    <name evidence="1" type="ORF">PL963_00115</name>
</gene>
<protein>
    <submittedName>
        <fullName evidence="1">Uncharacterized protein</fullName>
    </submittedName>
</protein>
<accession>A0A193SHN3</accession>
<dbReference type="SUPFAM" id="SSF52540">
    <property type="entry name" value="P-loop containing nucleoside triphosphate hydrolases"/>
    <property type="match status" value="1"/>
</dbReference>
<dbReference type="InterPro" id="IPR027417">
    <property type="entry name" value="P-loop_NTPase"/>
</dbReference>
<dbReference type="RefSeq" id="WP_173926046.1">
    <property type="nucleotide sequence ID" value="NZ_LT222319.1"/>
</dbReference>
<evidence type="ECO:0000313" key="1">
    <source>
        <dbReference type="EMBL" id="SOS14109.1"/>
    </source>
</evidence>
<dbReference type="EMBL" id="LT963395">
    <property type="protein sequence ID" value="SOS14109.1"/>
    <property type="molecule type" value="Genomic_DNA"/>
</dbReference>
<dbReference type="Proteomes" id="UP000239025">
    <property type="component" value="Chromosome 1"/>
</dbReference>
<proteinExistence type="predicted"/>
<name>A0A193SHN3_9PSED</name>
<dbReference type="AlphaFoldDB" id="A0A193SHN3"/>
<keyword evidence="2" id="KW-1185">Reference proteome</keyword>